<dbReference type="eggNOG" id="COG5549">
    <property type="taxonomic scope" value="Bacteria"/>
</dbReference>
<protein>
    <submittedName>
        <fullName evidence="3">Protease B</fullName>
    </submittedName>
</protein>
<evidence type="ECO:0000313" key="3">
    <source>
        <dbReference type="EMBL" id="ELR73502.1"/>
    </source>
</evidence>
<feature type="signal peptide" evidence="2">
    <location>
        <begin position="1"/>
        <end position="17"/>
    </location>
</feature>
<keyword evidence="4" id="KW-1185">Reference proteome</keyword>
<keyword evidence="3" id="KW-0645">Protease</keyword>
<evidence type="ECO:0000313" key="4">
    <source>
        <dbReference type="Proteomes" id="UP000011135"/>
    </source>
</evidence>
<dbReference type="Pfam" id="PF12388">
    <property type="entry name" value="Peptidase_M57"/>
    <property type="match status" value="1"/>
</dbReference>
<dbReference type="PROSITE" id="PS51257">
    <property type="entry name" value="PROKAR_LIPOPROTEIN"/>
    <property type="match status" value="1"/>
</dbReference>
<dbReference type="InterPro" id="IPR024653">
    <property type="entry name" value="Peptidase_M10/M27/M57"/>
</dbReference>
<dbReference type="GO" id="GO:0008237">
    <property type="term" value="F:metallopeptidase activity"/>
    <property type="evidence" value="ECO:0007669"/>
    <property type="project" value="InterPro"/>
</dbReference>
<dbReference type="PATRIC" id="fig|1237149.3.peg.640"/>
<evidence type="ECO:0000256" key="2">
    <source>
        <dbReference type="SAM" id="SignalP"/>
    </source>
</evidence>
<dbReference type="RefSeq" id="WP_009578090.1">
    <property type="nucleotide sequence ID" value="NZ_AMZN01000006.1"/>
</dbReference>
<name>L8K215_9BACT</name>
<dbReference type="InterPro" id="IPR024079">
    <property type="entry name" value="MetalloPept_cat_dom_sf"/>
</dbReference>
<comment type="caution">
    <text evidence="3">The sequence shown here is derived from an EMBL/GenBank/DDBJ whole genome shotgun (WGS) entry which is preliminary data.</text>
</comment>
<keyword evidence="2" id="KW-0732">Signal</keyword>
<dbReference type="AlphaFoldDB" id="L8K215"/>
<feature type="region of interest" description="Disordered" evidence="1">
    <location>
        <begin position="217"/>
        <end position="236"/>
    </location>
</feature>
<reference evidence="3 4" key="1">
    <citation type="submission" date="2012-12" db="EMBL/GenBank/DDBJ databases">
        <title>Genome assembly of Fulvivirga imtechensis AK7.</title>
        <authorList>
            <person name="Nupur N."/>
            <person name="Khatri I."/>
            <person name="Kumar R."/>
            <person name="Subramanian S."/>
            <person name="Pinnaka A."/>
        </authorList>
    </citation>
    <scope>NUCLEOTIDE SEQUENCE [LARGE SCALE GENOMIC DNA]</scope>
    <source>
        <strain evidence="3 4">AK7</strain>
    </source>
</reference>
<gene>
    <name evidence="3" type="ORF">C900_04354</name>
</gene>
<dbReference type="STRING" id="1237149.C900_04354"/>
<accession>L8K215</accession>
<organism evidence="3 4">
    <name type="scientific">Fulvivirga imtechensis AK7</name>
    <dbReference type="NCBI Taxonomy" id="1237149"/>
    <lineage>
        <taxon>Bacteria</taxon>
        <taxon>Pseudomonadati</taxon>
        <taxon>Bacteroidota</taxon>
        <taxon>Cytophagia</taxon>
        <taxon>Cytophagales</taxon>
        <taxon>Fulvivirgaceae</taxon>
        <taxon>Fulvivirga</taxon>
    </lineage>
</organism>
<proteinExistence type="predicted"/>
<dbReference type="OrthoDB" id="785995at2"/>
<dbReference type="GO" id="GO:0006508">
    <property type="term" value="P:proteolysis"/>
    <property type="evidence" value="ECO:0007669"/>
    <property type="project" value="UniProtKB-KW"/>
</dbReference>
<dbReference type="SUPFAM" id="SSF55486">
    <property type="entry name" value="Metalloproteases ('zincins'), catalytic domain"/>
    <property type="match status" value="1"/>
</dbReference>
<dbReference type="EMBL" id="AMZN01000006">
    <property type="protein sequence ID" value="ELR73502.1"/>
    <property type="molecule type" value="Genomic_DNA"/>
</dbReference>
<feature type="chain" id="PRO_5003994231" evidence="2">
    <location>
        <begin position="18"/>
        <end position="266"/>
    </location>
</feature>
<dbReference type="Proteomes" id="UP000011135">
    <property type="component" value="Unassembled WGS sequence"/>
</dbReference>
<sequence length="266" mass="28678">MKNLKLAAIAMAMVFLAACEQESVAPEKEPVSPETLNKLASLGFKTTDVFKYNGSLVVEGDIVIAESRLDEMRPANILAIEEQYHTDNLVTGMPRVIKVFVSTSFSSKYFNATDAAIARYNAEGLNLTFQRVTSSSGADIAIKPSPWWYGWFGILGSAGFPTASGNPHNEILLTRSYYDGVSDIGALTTTIAHEMGHCIGFRHTDYMDRSYSCGGSTSNEGDGGVGANHIPGTPTTGDPASWMLACSDGSDRPFNANDKTALDYLY</sequence>
<keyword evidence="3" id="KW-0378">Hydrolase</keyword>
<evidence type="ECO:0000256" key="1">
    <source>
        <dbReference type="SAM" id="MobiDB-lite"/>
    </source>
</evidence>
<dbReference type="Gene3D" id="3.40.390.10">
    <property type="entry name" value="Collagenase (Catalytic Domain)"/>
    <property type="match status" value="1"/>
</dbReference>